<dbReference type="SUPFAM" id="SSF47384">
    <property type="entry name" value="Homodimeric domain of signal transducing histidine kinase"/>
    <property type="match status" value="1"/>
</dbReference>
<evidence type="ECO:0000313" key="11">
    <source>
        <dbReference type="EMBL" id="TWU07217.1"/>
    </source>
</evidence>
<dbReference type="InterPro" id="IPR050351">
    <property type="entry name" value="BphY/WalK/GraS-like"/>
</dbReference>
<dbReference type="CDD" id="cd00075">
    <property type="entry name" value="HATPase"/>
    <property type="match status" value="1"/>
</dbReference>
<evidence type="ECO:0000313" key="12">
    <source>
        <dbReference type="Proteomes" id="UP000320735"/>
    </source>
</evidence>
<evidence type="ECO:0000259" key="10">
    <source>
        <dbReference type="PROSITE" id="PS50109"/>
    </source>
</evidence>
<keyword evidence="8" id="KW-0902">Two-component regulatory system</keyword>
<dbReference type="SMART" id="SM00388">
    <property type="entry name" value="HisKA"/>
    <property type="match status" value="1"/>
</dbReference>
<keyword evidence="9" id="KW-0472">Membrane</keyword>
<accession>A0A5C6B626</accession>
<dbReference type="InterPro" id="IPR004358">
    <property type="entry name" value="Sig_transdc_His_kin-like_C"/>
</dbReference>
<dbReference type="GO" id="GO:0000155">
    <property type="term" value="F:phosphorelay sensor kinase activity"/>
    <property type="evidence" value="ECO:0007669"/>
    <property type="project" value="InterPro"/>
</dbReference>
<dbReference type="PANTHER" id="PTHR42878:SF7">
    <property type="entry name" value="SENSOR HISTIDINE KINASE GLRK"/>
    <property type="match status" value="1"/>
</dbReference>
<dbReference type="RefSeq" id="WP_146374015.1">
    <property type="nucleotide sequence ID" value="NZ_SJPP01000003.1"/>
</dbReference>
<evidence type="ECO:0000256" key="7">
    <source>
        <dbReference type="ARBA" id="ARBA00022840"/>
    </source>
</evidence>
<dbReference type="Proteomes" id="UP000320735">
    <property type="component" value="Unassembled WGS sequence"/>
</dbReference>
<comment type="catalytic activity">
    <reaction evidence="1">
        <text>ATP + protein L-histidine = ADP + protein N-phospho-L-histidine.</text>
        <dbReference type="EC" id="2.7.13.3"/>
    </reaction>
</comment>
<keyword evidence="7" id="KW-0067">ATP-binding</keyword>
<evidence type="ECO:0000256" key="5">
    <source>
        <dbReference type="ARBA" id="ARBA00022741"/>
    </source>
</evidence>
<dbReference type="Gene3D" id="3.30.565.10">
    <property type="entry name" value="Histidine kinase-like ATPase, C-terminal domain"/>
    <property type="match status" value="1"/>
</dbReference>
<evidence type="ECO:0000256" key="9">
    <source>
        <dbReference type="SAM" id="Phobius"/>
    </source>
</evidence>
<dbReference type="InterPro" id="IPR036890">
    <property type="entry name" value="HATPase_C_sf"/>
</dbReference>
<gene>
    <name evidence="11" type="primary">kinB</name>
    <name evidence="11" type="ORF">CA54_56220</name>
</gene>
<keyword evidence="5" id="KW-0547">Nucleotide-binding</keyword>
<dbReference type="SMART" id="SM00387">
    <property type="entry name" value="HATPase_c"/>
    <property type="match status" value="1"/>
</dbReference>
<keyword evidence="6" id="KW-0418">Kinase</keyword>
<dbReference type="GO" id="GO:0005524">
    <property type="term" value="F:ATP binding"/>
    <property type="evidence" value="ECO:0007669"/>
    <property type="project" value="UniProtKB-KW"/>
</dbReference>
<evidence type="ECO:0000256" key="8">
    <source>
        <dbReference type="ARBA" id="ARBA00023012"/>
    </source>
</evidence>
<organism evidence="11 12">
    <name type="scientific">Symmachiella macrocystis</name>
    <dbReference type="NCBI Taxonomy" id="2527985"/>
    <lineage>
        <taxon>Bacteria</taxon>
        <taxon>Pseudomonadati</taxon>
        <taxon>Planctomycetota</taxon>
        <taxon>Planctomycetia</taxon>
        <taxon>Planctomycetales</taxon>
        <taxon>Planctomycetaceae</taxon>
        <taxon>Symmachiella</taxon>
    </lineage>
</organism>
<keyword evidence="3" id="KW-0597">Phosphoprotein</keyword>
<dbReference type="GO" id="GO:0007234">
    <property type="term" value="P:osmosensory signaling via phosphorelay pathway"/>
    <property type="evidence" value="ECO:0007669"/>
    <property type="project" value="TreeGrafter"/>
</dbReference>
<evidence type="ECO:0000256" key="6">
    <source>
        <dbReference type="ARBA" id="ARBA00022777"/>
    </source>
</evidence>
<dbReference type="Gene3D" id="1.10.287.130">
    <property type="match status" value="1"/>
</dbReference>
<dbReference type="PRINTS" id="PR00344">
    <property type="entry name" value="BCTRLSENSOR"/>
</dbReference>
<dbReference type="SUPFAM" id="SSF55874">
    <property type="entry name" value="ATPase domain of HSP90 chaperone/DNA topoisomerase II/histidine kinase"/>
    <property type="match status" value="1"/>
</dbReference>
<keyword evidence="4 11" id="KW-0808">Transferase</keyword>
<evidence type="ECO:0000256" key="1">
    <source>
        <dbReference type="ARBA" id="ARBA00000085"/>
    </source>
</evidence>
<evidence type="ECO:0000256" key="2">
    <source>
        <dbReference type="ARBA" id="ARBA00012438"/>
    </source>
</evidence>
<dbReference type="InterPro" id="IPR003661">
    <property type="entry name" value="HisK_dim/P_dom"/>
</dbReference>
<keyword evidence="12" id="KW-1185">Reference proteome</keyword>
<dbReference type="PROSITE" id="PS50109">
    <property type="entry name" value="HIS_KIN"/>
    <property type="match status" value="1"/>
</dbReference>
<dbReference type="GO" id="GO:0000156">
    <property type="term" value="F:phosphorelay response regulator activity"/>
    <property type="evidence" value="ECO:0007669"/>
    <property type="project" value="TreeGrafter"/>
</dbReference>
<dbReference type="InterPro" id="IPR036097">
    <property type="entry name" value="HisK_dim/P_sf"/>
</dbReference>
<keyword evidence="9" id="KW-1133">Transmembrane helix</keyword>
<name>A0A5C6B626_9PLAN</name>
<evidence type="ECO:0000256" key="3">
    <source>
        <dbReference type="ARBA" id="ARBA00022553"/>
    </source>
</evidence>
<dbReference type="Pfam" id="PF02518">
    <property type="entry name" value="HATPase_c"/>
    <property type="match status" value="1"/>
</dbReference>
<reference evidence="11 12" key="1">
    <citation type="submission" date="2019-02" db="EMBL/GenBank/DDBJ databases">
        <title>Deep-cultivation of Planctomycetes and their phenomic and genomic characterization uncovers novel biology.</title>
        <authorList>
            <person name="Wiegand S."/>
            <person name="Jogler M."/>
            <person name="Boedeker C."/>
            <person name="Pinto D."/>
            <person name="Vollmers J."/>
            <person name="Rivas-Marin E."/>
            <person name="Kohn T."/>
            <person name="Peeters S.H."/>
            <person name="Heuer A."/>
            <person name="Rast P."/>
            <person name="Oberbeckmann S."/>
            <person name="Bunk B."/>
            <person name="Jeske O."/>
            <person name="Meyerdierks A."/>
            <person name="Storesund J.E."/>
            <person name="Kallscheuer N."/>
            <person name="Luecker S."/>
            <person name="Lage O.M."/>
            <person name="Pohl T."/>
            <person name="Merkel B.J."/>
            <person name="Hornburger P."/>
            <person name="Mueller R.-W."/>
            <person name="Bruemmer F."/>
            <person name="Labrenz M."/>
            <person name="Spormann A.M."/>
            <person name="Op Den Camp H."/>
            <person name="Overmann J."/>
            <person name="Amann R."/>
            <person name="Jetten M.S.M."/>
            <person name="Mascher T."/>
            <person name="Medema M.H."/>
            <person name="Devos D.P."/>
            <person name="Kaster A.-K."/>
            <person name="Ovreas L."/>
            <person name="Rohde M."/>
            <person name="Galperin M.Y."/>
            <person name="Jogler C."/>
        </authorList>
    </citation>
    <scope>NUCLEOTIDE SEQUENCE [LARGE SCALE GENOMIC DNA]</scope>
    <source>
        <strain evidence="11 12">CA54</strain>
    </source>
</reference>
<proteinExistence type="predicted"/>
<dbReference type="CDD" id="cd00082">
    <property type="entry name" value="HisKA"/>
    <property type="match status" value="1"/>
</dbReference>
<dbReference type="EC" id="2.7.13.3" evidence="2"/>
<dbReference type="InterPro" id="IPR005467">
    <property type="entry name" value="His_kinase_dom"/>
</dbReference>
<dbReference type="PANTHER" id="PTHR42878">
    <property type="entry name" value="TWO-COMPONENT HISTIDINE KINASE"/>
    <property type="match status" value="1"/>
</dbReference>
<evidence type="ECO:0000256" key="4">
    <source>
        <dbReference type="ARBA" id="ARBA00022679"/>
    </source>
</evidence>
<dbReference type="AlphaFoldDB" id="A0A5C6B626"/>
<dbReference type="EMBL" id="SJPP01000003">
    <property type="protein sequence ID" value="TWU07217.1"/>
    <property type="molecule type" value="Genomic_DNA"/>
</dbReference>
<dbReference type="Pfam" id="PF00512">
    <property type="entry name" value="HisKA"/>
    <property type="match status" value="1"/>
</dbReference>
<dbReference type="OrthoDB" id="9813151at2"/>
<protein>
    <recommendedName>
        <fullName evidence="2">histidine kinase</fullName>
        <ecNumber evidence="2">2.7.13.3</ecNumber>
    </recommendedName>
</protein>
<dbReference type="GO" id="GO:0030295">
    <property type="term" value="F:protein kinase activator activity"/>
    <property type="evidence" value="ECO:0007669"/>
    <property type="project" value="TreeGrafter"/>
</dbReference>
<keyword evidence="9" id="KW-0812">Transmembrane</keyword>
<sequence length="536" mass="60209">MARRQVLLLILISTVPLALLAVLGWRLASDEEAHIRQRFQEIFRQQLHETDGVIATYFEDRERELLDLARGVSLTPGGIRERLRREPRVEQIFVLDAEGRIRHPLPGSSLNTAERQFLVQITPVINDRDFVRLANAQNDAPGESSGREGGIQRTHGWYALYWGRGVNLIFWHRRESGEIVGVLLERARWMADLIDILPQTGGISGELNRLDEKARIRLVDSDGSVVYQWGRYEPPEDQLPFVDLSISSPLSSWRLQYLVAESWLATAQPGSQYFNILAGLIAGGVALLLMPVVFYREYAREMAEATQRVNFVNQVSHELKTPLTNIRMYADLLERDLEGMPPAETGSATSRLGVILSESQRLSRLITNVLTFARQQRSGISIRHSAANIDDLITACLERFAPPLRDKQIVVEFDANAPQRVLVDVDVLEQILVNLFSNVEKYAAAGKLLKITSSQEGDRTTIVVEDRGPGIAAGQRERIFEPFHRVSHALEDSPGTGIGLSIARDLARDHGGDVEWEAADRGARFRVTLHTPRNES</sequence>
<comment type="caution">
    <text evidence="11">The sequence shown here is derived from an EMBL/GenBank/DDBJ whole genome shotgun (WGS) entry which is preliminary data.</text>
</comment>
<feature type="domain" description="Histidine kinase" evidence="10">
    <location>
        <begin position="314"/>
        <end position="533"/>
    </location>
</feature>
<dbReference type="InterPro" id="IPR003594">
    <property type="entry name" value="HATPase_dom"/>
</dbReference>
<feature type="transmembrane region" description="Helical" evidence="9">
    <location>
        <begin position="273"/>
        <end position="295"/>
    </location>
</feature>